<sequence length="59" mass="6737">MSELIEQEVNYKQRSRHIGANLGMMVQNMISTRSKVANEAMYQATHKGKGQFVFSDESE</sequence>
<evidence type="ECO:0000313" key="1">
    <source>
        <dbReference type="EMBL" id="KWU02648.1"/>
    </source>
</evidence>
<reference evidence="1 2" key="1">
    <citation type="submission" date="2015-11" db="EMBL/GenBank/DDBJ databases">
        <title>Draft WGS of Vibrio toranzoniae.</title>
        <authorList>
            <person name="Lasa A."/>
            <person name="Romalde J.L."/>
        </authorList>
    </citation>
    <scope>NUCLEOTIDE SEQUENCE [LARGE SCALE GENOMIC DNA]</scope>
    <source>
        <strain evidence="1 2">Vb 10.8</strain>
    </source>
</reference>
<dbReference type="AlphaFoldDB" id="A0A109DBZ7"/>
<gene>
    <name evidence="1" type="ORF">APQ14_18210</name>
</gene>
<dbReference type="GeneID" id="300180068"/>
<evidence type="ECO:0000313" key="2">
    <source>
        <dbReference type="Proteomes" id="UP000057389"/>
    </source>
</evidence>
<proteinExistence type="predicted"/>
<organism evidence="1 2">
    <name type="scientific">Vibrio toranzoniae</name>
    <dbReference type="NCBI Taxonomy" id="1194427"/>
    <lineage>
        <taxon>Bacteria</taxon>
        <taxon>Pseudomonadati</taxon>
        <taxon>Pseudomonadota</taxon>
        <taxon>Gammaproteobacteria</taxon>
        <taxon>Vibrionales</taxon>
        <taxon>Vibrionaceae</taxon>
        <taxon>Vibrio</taxon>
    </lineage>
</organism>
<keyword evidence="2" id="KW-1185">Reference proteome</keyword>
<dbReference type="EMBL" id="LMXU01000001">
    <property type="protein sequence ID" value="KWU02648.1"/>
    <property type="molecule type" value="Genomic_DNA"/>
</dbReference>
<name>A0A109DBZ7_9VIBR</name>
<dbReference type="Proteomes" id="UP000057389">
    <property type="component" value="Unassembled WGS sequence"/>
</dbReference>
<accession>A0A109DBZ7</accession>
<comment type="caution">
    <text evidence="1">The sequence shown here is derived from an EMBL/GenBank/DDBJ whole genome shotgun (WGS) entry which is preliminary data.</text>
</comment>
<protein>
    <submittedName>
        <fullName evidence="1">Uncharacterized protein</fullName>
    </submittedName>
</protein>
<dbReference type="RefSeq" id="WP_060466761.1">
    <property type="nucleotide sequence ID" value="NZ_AP025515.1"/>
</dbReference>